<dbReference type="Proteomes" id="UP000730481">
    <property type="component" value="Unassembled WGS sequence"/>
</dbReference>
<dbReference type="OrthoDB" id="4637685at2759"/>
<evidence type="ECO:0000313" key="2">
    <source>
        <dbReference type="Proteomes" id="UP000730481"/>
    </source>
</evidence>
<keyword evidence="2" id="KW-1185">Reference proteome</keyword>
<comment type="caution">
    <text evidence="1">The sequence shown here is derived from an EMBL/GenBank/DDBJ whole genome shotgun (WGS) entry which is preliminary data.</text>
</comment>
<dbReference type="AlphaFoldDB" id="A0A9P5DZG1"/>
<name>A0A9P5DZG1_9HYPO</name>
<reference evidence="1" key="2">
    <citation type="submission" date="2020-02" db="EMBL/GenBank/DDBJ databases">
        <title>Identification and distribution of gene clusters putatively required for synthesis of sphingolipid metabolism inhibitors in phylogenetically diverse species of the filamentous fungus Fusarium.</title>
        <authorList>
            <person name="Kim H.-S."/>
            <person name="Busman M."/>
            <person name="Brown D.W."/>
            <person name="Divon H."/>
            <person name="Uhlig S."/>
            <person name="Proctor R.H."/>
        </authorList>
    </citation>
    <scope>NUCLEOTIDE SEQUENCE</scope>
    <source>
        <strain evidence="1">NRRL 25174</strain>
    </source>
</reference>
<protein>
    <submittedName>
        <fullName evidence="1">Uncharacterized protein</fullName>
    </submittedName>
</protein>
<proteinExistence type="predicted"/>
<gene>
    <name evidence="1" type="ORF">FBEOM_4995</name>
</gene>
<sequence length="257" mass="29440">MAGNRRRDINGLAEVVFDGSPEDFDEPDDVAPGRRRPFSPVPYRGLGGRLNNIIIHSRVGQSRATYIVNREVLRSHLPRARETPRRGILMLSTYFPEPPLPRDEEGFINWALDFLFQYLTSETTNLSGAAMQDIEYSLNRIDAINDWAARMNALCIVLNYDGGLGCAEALLDKILDFAEYLIHEVHDHLGWNETAHLFEALAGIVWTLERDQEHKIRRIWNYLDPLVQRQVLGDIRSALPIEDANGKSHRMYRILGY</sequence>
<dbReference type="EMBL" id="PVQB02000205">
    <property type="protein sequence ID" value="KAF4341125.1"/>
    <property type="molecule type" value="Genomic_DNA"/>
</dbReference>
<evidence type="ECO:0000313" key="1">
    <source>
        <dbReference type="EMBL" id="KAF4341125.1"/>
    </source>
</evidence>
<reference evidence="1" key="1">
    <citation type="journal article" date="2017" name="Mycologia">
        <title>Fusarium algeriense, sp. nov., a novel toxigenic crown rot pathogen of durum wheat from Algeria is nested in the Fusarium burgessii species complex.</title>
        <authorList>
            <person name="Laraba I."/>
            <person name="Keddad A."/>
            <person name="Boureghda H."/>
            <person name="Abdallah N."/>
            <person name="Vaughan M.M."/>
            <person name="Proctor R.H."/>
            <person name="Busman M."/>
            <person name="O'Donnell K."/>
        </authorList>
    </citation>
    <scope>NUCLEOTIDE SEQUENCE</scope>
    <source>
        <strain evidence="1">NRRL 25174</strain>
    </source>
</reference>
<accession>A0A9P5DZG1</accession>
<organism evidence="1 2">
    <name type="scientific">Fusarium beomiforme</name>
    <dbReference type="NCBI Taxonomy" id="44412"/>
    <lineage>
        <taxon>Eukaryota</taxon>
        <taxon>Fungi</taxon>
        <taxon>Dikarya</taxon>
        <taxon>Ascomycota</taxon>
        <taxon>Pezizomycotina</taxon>
        <taxon>Sordariomycetes</taxon>
        <taxon>Hypocreomycetidae</taxon>
        <taxon>Hypocreales</taxon>
        <taxon>Nectriaceae</taxon>
        <taxon>Fusarium</taxon>
        <taxon>Fusarium burgessii species complex</taxon>
    </lineage>
</organism>